<reference evidence="6" key="1">
    <citation type="submission" date="2016-06" db="UniProtKB">
        <authorList>
            <consortium name="WormBaseParasite"/>
        </authorList>
    </citation>
    <scope>IDENTIFICATION</scope>
</reference>
<dbReference type="InterPro" id="IPR035892">
    <property type="entry name" value="C2_domain_sf"/>
</dbReference>
<dbReference type="InterPro" id="IPR037789">
    <property type="entry name" value="FIP_classI"/>
</dbReference>
<sequence>LNDLDESVLTVTVNHRTVLGTTDCIGAVELRLRPLTQIRMPTWYRLCKKGKYGEDGQQKYRGEICLKFEFSNKLCTETMQNLSVSSFSINSFRGGSKLDTLKRKMHIGKKKGKSGFADSSSLVSLPQYATRRSSLCEVCPTVPKSEQASMVGLITPPAASRPYATLPYSAKSTGGAPGSDSPFGYNHSRRTSASSNRNSLNSSPVPMAGDTDAFESPAVIQRPRSAASSGFGSARSTVISGSEMISISRHASREELLKNINDLRVELARRDAKIYDLQDYIGRLLARIMERDPELLEITSPRSSLYRH</sequence>
<dbReference type="PANTHER" id="PTHR15746">
    <property type="entry name" value="RAB11-RELATED"/>
    <property type="match status" value="1"/>
</dbReference>
<feature type="compositionally biased region" description="Low complexity" evidence="4">
    <location>
        <begin position="191"/>
        <end position="203"/>
    </location>
</feature>
<evidence type="ECO:0000256" key="1">
    <source>
        <dbReference type="ARBA" id="ARBA00022448"/>
    </source>
</evidence>
<organism evidence="6">
    <name type="scientific">Gongylonema pulchrum</name>
    <dbReference type="NCBI Taxonomy" id="637853"/>
    <lineage>
        <taxon>Eukaryota</taxon>
        <taxon>Metazoa</taxon>
        <taxon>Ecdysozoa</taxon>
        <taxon>Nematoda</taxon>
        <taxon>Chromadorea</taxon>
        <taxon>Rhabditida</taxon>
        <taxon>Spirurina</taxon>
        <taxon>Spiruromorpha</taxon>
        <taxon>Spiruroidea</taxon>
        <taxon>Gongylonematidae</taxon>
        <taxon>Gongylonema</taxon>
    </lineage>
</organism>
<dbReference type="PROSITE" id="PS51511">
    <property type="entry name" value="FIP_RBD"/>
    <property type="match status" value="1"/>
</dbReference>
<evidence type="ECO:0000259" key="5">
    <source>
        <dbReference type="PROSITE" id="PS51511"/>
    </source>
</evidence>
<keyword evidence="1" id="KW-0813">Transport</keyword>
<protein>
    <submittedName>
        <fullName evidence="6">FIP-RBD domain-containing protein</fullName>
    </submittedName>
</protein>
<dbReference type="WBParaSite" id="GPUH_0002164701-mRNA-1">
    <property type="protein sequence ID" value="GPUH_0002164701-mRNA-1"/>
    <property type="gene ID" value="GPUH_0002164701"/>
</dbReference>
<dbReference type="Gene3D" id="1.20.5.2440">
    <property type="match status" value="1"/>
</dbReference>
<dbReference type="AlphaFoldDB" id="A0A183EKX9"/>
<accession>A0A183EKX9</accession>
<dbReference type="GO" id="GO:0015031">
    <property type="term" value="P:protein transport"/>
    <property type="evidence" value="ECO:0007669"/>
    <property type="project" value="UniProtKB-KW"/>
</dbReference>
<dbReference type="Pfam" id="PF09457">
    <property type="entry name" value="RBD-FIP"/>
    <property type="match status" value="1"/>
</dbReference>
<evidence type="ECO:0000256" key="2">
    <source>
        <dbReference type="ARBA" id="ARBA00022553"/>
    </source>
</evidence>
<feature type="region of interest" description="Disordered" evidence="4">
    <location>
        <begin position="169"/>
        <end position="211"/>
    </location>
</feature>
<feature type="domain" description="FIP-RBD" evidence="5">
    <location>
        <begin position="237"/>
        <end position="299"/>
    </location>
</feature>
<name>A0A183EKX9_9BILA</name>
<keyword evidence="2" id="KW-0597">Phosphoprotein</keyword>
<dbReference type="GO" id="GO:0045055">
    <property type="term" value="P:regulated exocytosis"/>
    <property type="evidence" value="ECO:0007669"/>
    <property type="project" value="TreeGrafter"/>
</dbReference>
<dbReference type="InterPro" id="IPR019018">
    <property type="entry name" value="Rab-bd_FIP-RBD"/>
</dbReference>
<evidence type="ECO:0000256" key="3">
    <source>
        <dbReference type="ARBA" id="ARBA00022927"/>
    </source>
</evidence>
<dbReference type="InterPro" id="IPR037245">
    <property type="entry name" value="FIP-RBD_C_sf"/>
</dbReference>
<dbReference type="GO" id="GO:0031267">
    <property type="term" value="F:small GTPase binding"/>
    <property type="evidence" value="ECO:0007669"/>
    <property type="project" value="InterPro"/>
</dbReference>
<proteinExistence type="predicted"/>
<dbReference type="Gene3D" id="2.60.40.150">
    <property type="entry name" value="C2 domain"/>
    <property type="match status" value="1"/>
</dbReference>
<keyword evidence="3" id="KW-0653">Protein transport</keyword>
<dbReference type="SUPFAM" id="SSF144270">
    <property type="entry name" value="Eferin C-derminal domain-like"/>
    <property type="match status" value="1"/>
</dbReference>
<dbReference type="PANTHER" id="PTHR15746:SF23">
    <property type="entry name" value="RAB11 INTERACTING PROTEIN, ISOFORM A"/>
    <property type="match status" value="1"/>
</dbReference>
<evidence type="ECO:0000256" key="4">
    <source>
        <dbReference type="SAM" id="MobiDB-lite"/>
    </source>
</evidence>
<evidence type="ECO:0000313" key="6">
    <source>
        <dbReference type="WBParaSite" id="GPUH_0002164701-mRNA-1"/>
    </source>
</evidence>